<evidence type="ECO:0000313" key="2">
    <source>
        <dbReference type="Proteomes" id="UP000016934"/>
    </source>
</evidence>
<protein>
    <recommendedName>
        <fullName evidence="3">Reverse transcriptase domain-containing protein</fullName>
    </recommendedName>
</protein>
<dbReference type="HOGENOM" id="CLU_000384_35_1_1"/>
<gene>
    <name evidence="1" type="ORF">COCSADRAFT_100525</name>
</gene>
<dbReference type="SUPFAM" id="SSF56672">
    <property type="entry name" value="DNA/RNA polymerases"/>
    <property type="match status" value="1"/>
</dbReference>
<dbReference type="OrthoDB" id="5588148at2759"/>
<evidence type="ECO:0000313" key="1">
    <source>
        <dbReference type="EMBL" id="EMD59569.1"/>
    </source>
</evidence>
<dbReference type="GeneID" id="19129703"/>
<dbReference type="Proteomes" id="UP000016934">
    <property type="component" value="Unassembled WGS sequence"/>
</dbReference>
<evidence type="ECO:0008006" key="3">
    <source>
        <dbReference type="Google" id="ProtNLM"/>
    </source>
</evidence>
<sequence>LRIYVDYYKLNTIIRKNAYLILHINKLLTYPYKAKIFTKLNIRAAFNKI</sequence>
<dbReference type="KEGG" id="bsc:COCSADRAFT_100525"/>
<reference evidence="1 2" key="1">
    <citation type="journal article" date="2012" name="PLoS Pathog.">
        <title>Diverse lifestyles and strategies of plant pathogenesis encoded in the genomes of eighteen Dothideomycetes fungi.</title>
        <authorList>
            <person name="Ohm R.A."/>
            <person name="Feau N."/>
            <person name="Henrissat B."/>
            <person name="Schoch C.L."/>
            <person name="Horwitz B.A."/>
            <person name="Barry K.W."/>
            <person name="Condon B.J."/>
            <person name="Copeland A.C."/>
            <person name="Dhillon B."/>
            <person name="Glaser F."/>
            <person name="Hesse C.N."/>
            <person name="Kosti I."/>
            <person name="LaButti K."/>
            <person name="Lindquist E.A."/>
            <person name="Lucas S."/>
            <person name="Salamov A.A."/>
            <person name="Bradshaw R.E."/>
            <person name="Ciuffetti L."/>
            <person name="Hamelin R.C."/>
            <person name="Kema G.H.J."/>
            <person name="Lawrence C."/>
            <person name="Scott J.A."/>
            <person name="Spatafora J.W."/>
            <person name="Turgeon B.G."/>
            <person name="de Wit P.J.G.M."/>
            <person name="Zhong S."/>
            <person name="Goodwin S.B."/>
            <person name="Grigoriev I.V."/>
        </authorList>
    </citation>
    <scope>NUCLEOTIDE SEQUENCE [LARGE SCALE GENOMIC DNA]</scope>
    <source>
        <strain evidence="2">ND90Pr / ATCC 201652</strain>
    </source>
</reference>
<reference evidence="2" key="2">
    <citation type="journal article" date="2013" name="PLoS Genet.">
        <title>Comparative genome structure, secondary metabolite, and effector coding capacity across Cochliobolus pathogens.</title>
        <authorList>
            <person name="Condon B.J."/>
            <person name="Leng Y."/>
            <person name="Wu D."/>
            <person name="Bushley K.E."/>
            <person name="Ohm R.A."/>
            <person name="Otillar R."/>
            <person name="Martin J."/>
            <person name="Schackwitz W."/>
            <person name="Grimwood J."/>
            <person name="MohdZainudin N."/>
            <person name="Xue C."/>
            <person name="Wang R."/>
            <person name="Manning V.A."/>
            <person name="Dhillon B."/>
            <person name="Tu Z.J."/>
            <person name="Steffenson B.J."/>
            <person name="Salamov A."/>
            <person name="Sun H."/>
            <person name="Lowry S."/>
            <person name="LaButti K."/>
            <person name="Han J."/>
            <person name="Copeland A."/>
            <person name="Lindquist E."/>
            <person name="Barry K."/>
            <person name="Schmutz J."/>
            <person name="Baker S.E."/>
            <person name="Ciuffetti L.M."/>
            <person name="Grigoriev I.V."/>
            <person name="Zhong S."/>
            <person name="Turgeon B.G."/>
        </authorList>
    </citation>
    <scope>NUCLEOTIDE SEQUENCE [LARGE SCALE GENOMIC DNA]</scope>
    <source>
        <strain evidence="2">ND90Pr / ATCC 201652</strain>
    </source>
</reference>
<name>M2QWW9_COCSN</name>
<keyword evidence="2" id="KW-1185">Reference proteome</keyword>
<dbReference type="RefSeq" id="XP_007704602.1">
    <property type="nucleotide sequence ID" value="XM_007706412.1"/>
</dbReference>
<dbReference type="Gene3D" id="3.10.10.10">
    <property type="entry name" value="HIV Type 1 Reverse Transcriptase, subunit A, domain 1"/>
    <property type="match status" value="1"/>
</dbReference>
<feature type="non-terminal residue" evidence="1">
    <location>
        <position position="1"/>
    </location>
</feature>
<dbReference type="EMBL" id="KB445652">
    <property type="protein sequence ID" value="EMD59569.1"/>
    <property type="molecule type" value="Genomic_DNA"/>
</dbReference>
<dbReference type="Gene3D" id="3.30.70.270">
    <property type="match status" value="1"/>
</dbReference>
<proteinExistence type="predicted"/>
<organism evidence="1 2">
    <name type="scientific">Cochliobolus sativus (strain ND90Pr / ATCC 201652)</name>
    <name type="common">Common root rot and spot blotch fungus</name>
    <name type="synonym">Bipolaris sorokiniana</name>
    <dbReference type="NCBI Taxonomy" id="665912"/>
    <lineage>
        <taxon>Eukaryota</taxon>
        <taxon>Fungi</taxon>
        <taxon>Dikarya</taxon>
        <taxon>Ascomycota</taxon>
        <taxon>Pezizomycotina</taxon>
        <taxon>Dothideomycetes</taxon>
        <taxon>Pleosporomycetidae</taxon>
        <taxon>Pleosporales</taxon>
        <taxon>Pleosporineae</taxon>
        <taxon>Pleosporaceae</taxon>
        <taxon>Bipolaris</taxon>
    </lineage>
</organism>
<dbReference type="InterPro" id="IPR043128">
    <property type="entry name" value="Rev_trsase/Diguanyl_cyclase"/>
</dbReference>
<dbReference type="AlphaFoldDB" id="M2QWW9"/>
<accession>M2QWW9</accession>
<dbReference type="InterPro" id="IPR043502">
    <property type="entry name" value="DNA/RNA_pol_sf"/>
</dbReference>